<feature type="compositionally biased region" description="Basic and acidic residues" evidence="6">
    <location>
        <begin position="239"/>
        <end position="249"/>
    </location>
</feature>
<dbReference type="InterPro" id="IPR001024">
    <property type="entry name" value="PLAT/LH2_dom"/>
</dbReference>
<comment type="caution">
    <text evidence="9">The sequence shown here is derived from an EMBL/GenBank/DDBJ whole genome shotgun (WGS) entry which is preliminary data.</text>
</comment>
<keyword evidence="3" id="KW-0560">Oxidoreductase</keyword>
<feature type="region of interest" description="Disordered" evidence="6">
    <location>
        <begin position="333"/>
        <end position="362"/>
    </location>
</feature>
<comment type="caution">
    <text evidence="5">Lacks conserved residue(s) required for the propagation of feature annotation.</text>
</comment>
<dbReference type="SMART" id="SM00308">
    <property type="entry name" value="LH2"/>
    <property type="match status" value="1"/>
</dbReference>
<dbReference type="SUPFAM" id="SSF48484">
    <property type="entry name" value="Lipoxigenase"/>
    <property type="match status" value="1"/>
</dbReference>
<evidence type="ECO:0000256" key="4">
    <source>
        <dbReference type="ARBA" id="ARBA00023098"/>
    </source>
</evidence>
<feature type="compositionally biased region" description="Polar residues" evidence="6">
    <location>
        <begin position="279"/>
        <end position="292"/>
    </location>
</feature>
<feature type="region of interest" description="Disordered" evidence="6">
    <location>
        <begin position="222"/>
        <end position="299"/>
    </location>
</feature>
<feature type="domain" description="Lipoxygenase" evidence="8">
    <location>
        <begin position="589"/>
        <end position="745"/>
    </location>
</feature>
<feature type="compositionally biased region" description="Basic and acidic residues" evidence="6">
    <location>
        <begin position="259"/>
        <end position="278"/>
    </location>
</feature>
<evidence type="ECO:0000256" key="3">
    <source>
        <dbReference type="ARBA" id="ARBA00023002"/>
    </source>
</evidence>
<evidence type="ECO:0000256" key="1">
    <source>
        <dbReference type="ARBA" id="ARBA00022723"/>
    </source>
</evidence>
<keyword evidence="1" id="KW-0479">Metal-binding</keyword>
<dbReference type="GO" id="GO:0034440">
    <property type="term" value="P:lipid oxidation"/>
    <property type="evidence" value="ECO:0007669"/>
    <property type="project" value="InterPro"/>
</dbReference>
<evidence type="ECO:0000256" key="5">
    <source>
        <dbReference type="PROSITE-ProRule" id="PRU00152"/>
    </source>
</evidence>
<dbReference type="GO" id="GO:0016702">
    <property type="term" value="F:oxidoreductase activity, acting on single donors with incorporation of molecular oxygen, incorporation of two atoms of oxygen"/>
    <property type="evidence" value="ECO:0007669"/>
    <property type="project" value="InterPro"/>
</dbReference>
<dbReference type="EMBL" id="CASHTH010004005">
    <property type="protein sequence ID" value="CAI8052355.1"/>
    <property type="molecule type" value="Genomic_DNA"/>
</dbReference>
<gene>
    <name evidence="9" type="ORF">GBAR_LOCUS28639</name>
</gene>
<dbReference type="Gene3D" id="3.10.450.60">
    <property type="match status" value="1"/>
</dbReference>
<dbReference type="AlphaFoldDB" id="A0AA35TQ24"/>
<dbReference type="InterPro" id="IPR000907">
    <property type="entry name" value="LipOase"/>
</dbReference>
<dbReference type="InterPro" id="IPR013819">
    <property type="entry name" value="LipOase_C"/>
</dbReference>
<dbReference type="PROSITE" id="PS50095">
    <property type="entry name" value="PLAT"/>
    <property type="match status" value="1"/>
</dbReference>
<dbReference type="GO" id="GO:0046872">
    <property type="term" value="F:metal ion binding"/>
    <property type="evidence" value="ECO:0007669"/>
    <property type="project" value="UniProtKB-KW"/>
</dbReference>
<evidence type="ECO:0000313" key="9">
    <source>
        <dbReference type="EMBL" id="CAI8052355.1"/>
    </source>
</evidence>
<dbReference type="Pfam" id="PF01477">
    <property type="entry name" value="PLAT"/>
    <property type="match status" value="1"/>
</dbReference>
<name>A0AA35TQ24_GEOBA</name>
<evidence type="ECO:0000256" key="2">
    <source>
        <dbReference type="ARBA" id="ARBA00022964"/>
    </source>
</evidence>
<dbReference type="Proteomes" id="UP001174909">
    <property type="component" value="Unassembled WGS sequence"/>
</dbReference>
<organism evidence="9 10">
    <name type="scientific">Geodia barretti</name>
    <name type="common">Barrett's horny sponge</name>
    <dbReference type="NCBI Taxonomy" id="519541"/>
    <lineage>
        <taxon>Eukaryota</taxon>
        <taxon>Metazoa</taxon>
        <taxon>Porifera</taxon>
        <taxon>Demospongiae</taxon>
        <taxon>Heteroscleromorpha</taxon>
        <taxon>Tetractinellida</taxon>
        <taxon>Astrophorina</taxon>
        <taxon>Geodiidae</taxon>
        <taxon>Geodia</taxon>
    </lineage>
</organism>
<keyword evidence="10" id="KW-1185">Reference proteome</keyword>
<evidence type="ECO:0000256" key="6">
    <source>
        <dbReference type="SAM" id="MobiDB-lite"/>
    </source>
</evidence>
<dbReference type="PANTHER" id="PTHR11771">
    <property type="entry name" value="LIPOXYGENASE"/>
    <property type="match status" value="1"/>
</dbReference>
<evidence type="ECO:0000259" key="7">
    <source>
        <dbReference type="PROSITE" id="PS50095"/>
    </source>
</evidence>
<dbReference type="PROSITE" id="PS51393">
    <property type="entry name" value="LIPOXYGENASE_3"/>
    <property type="match status" value="1"/>
</dbReference>
<dbReference type="SUPFAM" id="SSF49723">
    <property type="entry name" value="Lipase/lipooxygenase domain (PLAT/LH2 domain)"/>
    <property type="match status" value="1"/>
</dbReference>
<accession>A0AA35TQ24</accession>
<dbReference type="Gene3D" id="1.20.245.10">
    <property type="entry name" value="Lipoxygenase-1, Domain 5"/>
    <property type="match status" value="1"/>
</dbReference>
<keyword evidence="4" id="KW-0443">Lipid metabolism</keyword>
<protein>
    <submittedName>
        <fullName evidence="9">Polyunsaturated fatty acid 5-lipoxygenase</fullName>
    </submittedName>
</protein>
<feature type="non-terminal residue" evidence="9">
    <location>
        <position position="745"/>
    </location>
</feature>
<reference evidence="9" key="1">
    <citation type="submission" date="2023-03" db="EMBL/GenBank/DDBJ databases">
        <authorList>
            <person name="Steffen K."/>
            <person name="Cardenas P."/>
        </authorList>
    </citation>
    <scope>NUCLEOTIDE SEQUENCE</scope>
</reference>
<keyword evidence="2" id="KW-0223">Dioxygenase</keyword>
<evidence type="ECO:0000259" key="8">
    <source>
        <dbReference type="PROSITE" id="PS51393"/>
    </source>
</evidence>
<dbReference type="InterPro" id="IPR036392">
    <property type="entry name" value="PLAT/LH2_dom_sf"/>
</dbReference>
<evidence type="ECO:0000313" key="10">
    <source>
        <dbReference type="Proteomes" id="UP001174909"/>
    </source>
</evidence>
<proteinExistence type="predicted"/>
<feature type="domain" description="PLAT" evidence="7">
    <location>
        <begin position="470"/>
        <end position="589"/>
    </location>
</feature>
<dbReference type="Gene3D" id="2.60.60.20">
    <property type="entry name" value="PLAT/LH2 domain"/>
    <property type="match status" value="1"/>
</dbReference>
<dbReference type="InterPro" id="IPR036226">
    <property type="entry name" value="LipOase_C_sf"/>
</dbReference>
<feature type="compositionally biased region" description="Acidic residues" evidence="6">
    <location>
        <begin position="347"/>
        <end position="356"/>
    </location>
</feature>
<sequence>MATHHPHWQKHLSLSSTGFGEDELGALYEALYPVRNSYKSFGLQIGVKKSEIESIEVKQTDPGGRLLEVLSARVKKTETLTWRDVDRALRSDSVGEGKLADRVYGLLSSRKYSVVHEDECKRQAGASEIGKTKICKKVMPERSTIPGREILKVAESEYSSTIGEQEVSFDSVYRRETGHLKAVAPYKIRTGYKEVKLHERIEREEHTWTDQYHSTKALIPVKERSKSMRVATRSSNGNTKKERNRELSLRRIATPSEYGTHEDKVSSDSTECDYHQDLQENSSSTEGEGQTEPTDDAFLEKNTRDEGEYCCSTKKQRHSVKYITGSSSGPLFLQGGKTHYKKKEGGENDSFEDSSPEGDAHKTLSDAEHKSLIKIFKRCFGKLCCAITNPVETAAQLQEKGLISQSVMKDMITSQESPQVKTVTLIGTIERKICLQPARLFVLIEVLRKSDVLQIQRTGDEMLRKTADHYYYGIRVVTGSQEEAGTDFNADIYATLIGNKARSDGDKMLGWWEIFSNDNKQCNDLILECSQSIGEVLVVSLENKASGKHSWYVDFLEVHDFSSAEKRVFPCYHWIGAEDSISCSSSTKLLQDIGSNQILEKHRDYQIKRRREIYPWMRNEDLCLPSSIDSSVDLPLDEGFEKLKNFHFFSNALIGALKSKVAGLSLDVDSLYGYEQYASLLGEPDFRVYELGRWMSDVEFGRQVLNGVNPVVIHRCESLPAKFPVTNEMVQSSLHRGLTLDQEMK</sequence>